<dbReference type="InterPro" id="IPR007757">
    <property type="entry name" value="MT-A70-like"/>
</dbReference>
<comment type="similarity">
    <text evidence="4">Belongs to the MT-A70-like family.</text>
</comment>
<name>A0A176YFN4_9BRAD</name>
<dbReference type="AlphaFoldDB" id="A0A176YFN4"/>
<dbReference type="STRING" id="1505087.AYJ54_00630"/>
<dbReference type="GO" id="GO:0008168">
    <property type="term" value="F:methyltransferase activity"/>
    <property type="evidence" value="ECO:0007669"/>
    <property type="project" value="UniProtKB-KW"/>
</dbReference>
<dbReference type="SUPFAM" id="SSF53335">
    <property type="entry name" value="S-adenosyl-L-methionine-dependent methyltransferases"/>
    <property type="match status" value="1"/>
</dbReference>
<keyword evidence="2" id="KW-0808">Transferase</keyword>
<dbReference type="GO" id="GO:0032259">
    <property type="term" value="P:methylation"/>
    <property type="evidence" value="ECO:0007669"/>
    <property type="project" value="UniProtKB-KW"/>
</dbReference>
<dbReference type="Proteomes" id="UP000076959">
    <property type="component" value="Unassembled WGS sequence"/>
</dbReference>
<keyword evidence="1" id="KW-0489">Methyltransferase</keyword>
<dbReference type="Pfam" id="PF05063">
    <property type="entry name" value="MT-A70"/>
    <property type="match status" value="1"/>
</dbReference>
<gene>
    <name evidence="5" type="ORF">AYJ54_00630</name>
</gene>
<evidence type="ECO:0000313" key="5">
    <source>
        <dbReference type="EMBL" id="OAF05444.1"/>
    </source>
</evidence>
<evidence type="ECO:0008006" key="7">
    <source>
        <dbReference type="Google" id="ProtNLM"/>
    </source>
</evidence>
<organism evidence="5 6">
    <name type="scientific">Bradyrhizobium centrolobii</name>
    <dbReference type="NCBI Taxonomy" id="1505087"/>
    <lineage>
        <taxon>Bacteria</taxon>
        <taxon>Pseudomonadati</taxon>
        <taxon>Pseudomonadota</taxon>
        <taxon>Alphaproteobacteria</taxon>
        <taxon>Hyphomicrobiales</taxon>
        <taxon>Nitrobacteraceae</taxon>
        <taxon>Bradyrhizobium</taxon>
    </lineage>
</organism>
<comment type="caution">
    <text evidence="5">The sequence shown here is derived from an EMBL/GenBank/DDBJ whole genome shotgun (WGS) entry which is preliminary data.</text>
</comment>
<reference evidence="5 6" key="1">
    <citation type="submission" date="2016-03" db="EMBL/GenBank/DDBJ databases">
        <title>Draft Genome Sequence of the Strain BR 10245 (Bradyrhizobium sp.) isolated from nodules of Centrolobium paraense.</title>
        <authorList>
            <person name="Simoes-Araujo J.L.Sr."/>
            <person name="Barauna A.C."/>
            <person name="Silva K."/>
            <person name="Zilli J.E."/>
        </authorList>
    </citation>
    <scope>NUCLEOTIDE SEQUENCE [LARGE SCALE GENOMIC DNA]</scope>
    <source>
        <strain evidence="5 6">BR 10245</strain>
    </source>
</reference>
<keyword evidence="3" id="KW-0949">S-adenosyl-L-methionine</keyword>
<dbReference type="InterPro" id="IPR029063">
    <property type="entry name" value="SAM-dependent_MTases_sf"/>
</dbReference>
<protein>
    <recommendedName>
        <fullName evidence="7">S-adenosylmethionine-binding protein</fullName>
    </recommendedName>
</protein>
<evidence type="ECO:0000313" key="6">
    <source>
        <dbReference type="Proteomes" id="UP000076959"/>
    </source>
</evidence>
<evidence type="ECO:0000256" key="1">
    <source>
        <dbReference type="ARBA" id="ARBA00022603"/>
    </source>
</evidence>
<proteinExistence type="inferred from homology"/>
<sequence length="333" mass="37625">MTQLVRYETARAALAEARSVDEVKDIRDKSEAMRAYARMAKDTQLEIDATELRLRAERRLGIMLSQQELHRGGRPSKTGSSEEPVLTLADVGIDKKLSSRAQRIGGVGEQAFEAMVESVRDRIAKGDRVPLDIAATDKKERRAERERELAARQTALPDKRYGVIYADPEWRFEVYSRDTGMDRAADNHYPTSSTEDICNRPVADIAADDCVLFLWATVPMLPDALRVMDAWDFRYKSHCIWAKDRIGTGYWFRNQHEILLVGTRGNVPAPAMGTQVESLVDAPVGRHSEKPEKFYQLIERYFPSLPKIELNARAARPGWDAWGYEAPIGTEAA</sequence>
<accession>A0A176YFN4</accession>
<dbReference type="PROSITE" id="PS51143">
    <property type="entry name" value="MT_A70"/>
    <property type="match status" value="1"/>
</dbReference>
<evidence type="ECO:0000256" key="4">
    <source>
        <dbReference type="PROSITE-ProRule" id="PRU00489"/>
    </source>
</evidence>
<evidence type="ECO:0000256" key="3">
    <source>
        <dbReference type="ARBA" id="ARBA00022691"/>
    </source>
</evidence>
<dbReference type="EMBL" id="LUUB01000079">
    <property type="protein sequence ID" value="OAF05444.1"/>
    <property type="molecule type" value="Genomic_DNA"/>
</dbReference>
<dbReference type="PANTHER" id="PTHR12829">
    <property type="entry name" value="N6-ADENOSINE-METHYLTRANSFERASE"/>
    <property type="match status" value="1"/>
</dbReference>
<keyword evidence="6" id="KW-1185">Reference proteome</keyword>
<dbReference type="OrthoDB" id="9800596at2"/>
<dbReference type="PANTHER" id="PTHR12829:SF7">
    <property type="entry name" value="N6-ADENOSINE-METHYLTRANSFERASE CATALYTIC SUBUNIT"/>
    <property type="match status" value="1"/>
</dbReference>
<dbReference type="RefSeq" id="WP_063703528.1">
    <property type="nucleotide sequence ID" value="NZ_LUUB01000079.1"/>
</dbReference>
<evidence type="ECO:0000256" key="2">
    <source>
        <dbReference type="ARBA" id="ARBA00022679"/>
    </source>
</evidence>